<reference evidence="1" key="1">
    <citation type="submission" date="2022-02" db="EMBL/GenBank/DDBJ databases">
        <title>Plant Genome Project.</title>
        <authorList>
            <person name="Zhang R.-G."/>
        </authorList>
    </citation>
    <scope>NUCLEOTIDE SEQUENCE</scope>
    <source>
        <strain evidence="1">AT1</strain>
    </source>
</reference>
<proteinExistence type="predicted"/>
<protein>
    <submittedName>
        <fullName evidence="1">Uncharacterized protein</fullName>
    </submittedName>
</protein>
<gene>
    <name evidence="1" type="ORF">RHMOL_Rhmol02G0236900</name>
</gene>
<dbReference type="EMBL" id="CM046389">
    <property type="protein sequence ID" value="KAI8568908.1"/>
    <property type="molecule type" value="Genomic_DNA"/>
</dbReference>
<comment type="caution">
    <text evidence="1">The sequence shown here is derived from an EMBL/GenBank/DDBJ whole genome shotgun (WGS) entry which is preliminary data.</text>
</comment>
<dbReference type="Proteomes" id="UP001062846">
    <property type="component" value="Chromosome 2"/>
</dbReference>
<sequence length="179" mass="20022">MDGVLICVEAFFPDDVNVQDEVINRELLKYKNKDGGFGRPLATMGCATNNDSYDPGGDVDEEDLVLGLTWEMIEEATGADEVLQSRRTTRNVGVRGNSLIQPTPKWTESSFYRKMGCLFEKLEKVALAVQVEQKNCDAVKKRYAAAIVEQRSCYSLLKDLQEECAKNERLQSQSSTIPS</sequence>
<evidence type="ECO:0000313" key="1">
    <source>
        <dbReference type="EMBL" id="KAI8568908.1"/>
    </source>
</evidence>
<evidence type="ECO:0000313" key="2">
    <source>
        <dbReference type="Proteomes" id="UP001062846"/>
    </source>
</evidence>
<name>A0ACC0PT35_RHOML</name>
<accession>A0ACC0PT35</accession>
<keyword evidence="2" id="KW-1185">Reference proteome</keyword>
<organism evidence="1 2">
    <name type="scientific">Rhododendron molle</name>
    <name type="common">Chinese azalea</name>
    <name type="synonym">Azalea mollis</name>
    <dbReference type="NCBI Taxonomy" id="49168"/>
    <lineage>
        <taxon>Eukaryota</taxon>
        <taxon>Viridiplantae</taxon>
        <taxon>Streptophyta</taxon>
        <taxon>Embryophyta</taxon>
        <taxon>Tracheophyta</taxon>
        <taxon>Spermatophyta</taxon>
        <taxon>Magnoliopsida</taxon>
        <taxon>eudicotyledons</taxon>
        <taxon>Gunneridae</taxon>
        <taxon>Pentapetalae</taxon>
        <taxon>asterids</taxon>
        <taxon>Ericales</taxon>
        <taxon>Ericaceae</taxon>
        <taxon>Ericoideae</taxon>
        <taxon>Rhodoreae</taxon>
        <taxon>Rhododendron</taxon>
    </lineage>
</organism>